<reference evidence="3 4" key="1">
    <citation type="journal article" date="2020" name="ISME J.">
        <title>Uncovering the hidden diversity of litter-decomposition mechanisms in mushroom-forming fungi.</title>
        <authorList>
            <person name="Floudas D."/>
            <person name="Bentzer J."/>
            <person name="Ahren D."/>
            <person name="Johansson T."/>
            <person name="Persson P."/>
            <person name="Tunlid A."/>
        </authorList>
    </citation>
    <scope>NUCLEOTIDE SEQUENCE [LARGE SCALE GENOMIC DNA]</scope>
    <source>
        <strain evidence="3 4">CBS 406.79</strain>
    </source>
</reference>
<proteinExistence type="predicted"/>
<dbReference type="PROSITE" id="PS50006">
    <property type="entry name" value="FHA_DOMAIN"/>
    <property type="match status" value="1"/>
</dbReference>
<dbReference type="EMBL" id="JAACJN010000073">
    <property type="protein sequence ID" value="KAF5378905.1"/>
    <property type="molecule type" value="Genomic_DNA"/>
</dbReference>
<feature type="region of interest" description="Disordered" evidence="1">
    <location>
        <begin position="144"/>
        <end position="228"/>
    </location>
</feature>
<feature type="domain" description="FHA" evidence="2">
    <location>
        <begin position="31"/>
        <end position="84"/>
    </location>
</feature>
<dbReference type="InterPro" id="IPR000253">
    <property type="entry name" value="FHA_dom"/>
</dbReference>
<dbReference type="AlphaFoldDB" id="A0A8H5M2I4"/>
<feature type="compositionally biased region" description="Polar residues" evidence="1">
    <location>
        <begin position="195"/>
        <end position="205"/>
    </location>
</feature>
<feature type="compositionally biased region" description="Basic and acidic residues" evidence="1">
    <location>
        <begin position="206"/>
        <end position="217"/>
    </location>
</feature>
<evidence type="ECO:0000313" key="3">
    <source>
        <dbReference type="EMBL" id="KAF5378905.1"/>
    </source>
</evidence>
<dbReference type="OrthoDB" id="3003433at2759"/>
<feature type="compositionally biased region" description="Basic and acidic residues" evidence="1">
    <location>
        <begin position="179"/>
        <end position="194"/>
    </location>
</feature>
<organism evidence="3 4">
    <name type="scientific">Collybiopsis confluens</name>
    <dbReference type="NCBI Taxonomy" id="2823264"/>
    <lineage>
        <taxon>Eukaryota</taxon>
        <taxon>Fungi</taxon>
        <taxon>Dikarya</taxon>
        <taxon>Basidiomycota</taxon>
        <taxon>Agaricomycotina</taxon>
        <taxon>Agaricomycetes</taxon>
        <taxon>Agaricomycetidae</taxon>
        <taxon>Agaricales</taxon>
        <taxon>Marasmiineae</taxon>
        <taxon>Omphalotaceae</taxon>
        <taxon>Collybiopsis</taxon>
    </lineage>
</organism>
<dbReference type="InterPro" id="IPR008984">
    <property type="entry name" value="SMAD_FHA_dom_sf"/>
</dbReference>
<name>A0A8H5M2I4_9AGAR</name>
<dbReference type="Proteomes" id="UP000518752">
    <property type="component" value="Unassembled WGS sequence"/>
</dbReference>
<comment type="caution">
    <text evidence="3">The sequence shown here is derived from an EMBL/GenBank/DDBJ whole genome shotgun (WGS) entry which is preliminary data.</text>
</comment>
<keyword evidence="4" id="KW-1185">Reference proteome</keyword>
<accession>A0A8H5M2I4</accession>
<protein>
    <recommendedName>
        <fullName evidence="2">FHA domain-containing protein</fullName>
    </recommendedName>
</protein>
<sequence>MAPTIPETQNVEGVEFIREGPSVSQPKKFVVKLDSNKQVSIGSDFLKTGKVVSQNHAILKFEGSQVYIHDSGSKHGTWLESKGALDTGRDHLLKDGGIIIFGAKEDHAHKNPDAFRAKIKILYSKPKSALKPILKVAFAPTDSQLEIPKDPGRRALTPNSLRPPDPPNKHRRTVSLELPTKEKLRQPEKPDSKAKNSSVPSTPKSDSPKRPPAKQDKGPPAAKPQPQTDAALKSFSTELQREVQIPWSDTFRLGFGVDALTGESMTRTALTSFTMPSYSPRHKQARTYVDTLHWKAIKSLEDQYEMEFGGTVNVAPASVSMSSRISSLLSKNASASTVLIQYRVIGEFEAEFIPASVRLQEGLEKLKESEFREKYGDYYLAGRQRGYGCRMVIVCQVDDKSSSDKYEIEAQTLVENFFKAAGRHSTVKSRSKNCSILHVMIETYGCSADASYLSNGLLSPQDALAALPKLLTNPKGTPRMGILYHYSLLPRRLTVHRDVFAKIHEMRDIYLDLQTYLEHPALQSEFYTLYVKSIRSAVTAFQNQRKDLVQKLTLARRAQDAELYVQMTEAKMRAEIMLSNYDFIAGVKGNMSREWKRTVKMGVKDKHTFIWECGKVAGTVKKRLEHRTLVILGAKYEAYDVEWESPLTIPPNALKKIIGRTGSPDHMNFVRIDPEENGGKPGRVHDEGEEPGKGFFNFQLAGGKIYVVGWKLSCVWDGKVEPGPLIELDEADNNFILSDRFSVKLDTSRPAQWHCKVTYVYQAHHQFPDLKLEEKTIREPVINKDI</sequence>
<evidence type="ECO:0000256" key="1">
    <source>
        <dbReference type="SAM" id="MobiDB-lite"/>
    </source>
</evidence>
<dbReference type="CDD" id="cd00060">
    <property type="entry name" value="FHA"/>
    <property type="match status" value="1"/>
</dbReference>
<evidence type="ECO:0000313" key="4">
    <source>
        <dbReference type="Proteomes" id="UP000518752"/>
    </source>
</evidence>
<dbReference type="SUPFAM" id="SSF49879">
    <property type="entry name" value="SMAD/FHA domain"/>
    <property type="match status" value="1"/>
</dbReference>
<dbReference type="Gene3D" id="2.60.200.20">
    <property type="match status" value="1"/>
</dbReference>
<dbReference type="Pfam" id="PF00498">
    <property type="entry name" value="FHA"/>
    <property type="match status" value="1"/>
</dbReference>
<gene>
    <name evidence="3" type="ORF">D9757_008708</name>
</gene>
<evidence type="ECO:0000259" key="2">
    <source>
        <dbReference type="PROSITE" id="PS50006"/>
    </source>
</evidence>